<dbReference type="Gene3D" id="3.40.50.360">
    <property type="match status" value="1"/>
</dbReference>
<keyword evidence="5 8" id="KW-0285">Flavoprotein</keyword>
<comment type="function">
    <text evidence="2 8">Low-potential electron donor to a number of redox enzymes.</text>
</comment>
<comment type="similarity">
    <text evidence="3 8">Belongs to the flavodoxin family.</text>
</comment>
<evidence type="ECO:0000256" key="1">
    <source>
        <dbReference type="ARBA" id="ARBA00001917"/>
    </source>
</evidence>
<evidence type="ECO:0000256" key="3">
    <source>
        <dbReference type="ARBA" id="ARBA00005267"/>
    </source>
</evidence>
<reference evidence="10 11" key="1">
    <citation type="submission" date="2018-09" db="EMBL/GenBank/DDBJ databases">
        <authorList>
            <person name="Wang F."/>
        </authorList>
    </citation>
    <scope>NUCLEOTIDE SEQUENCE [LARGE SCALE GENOMIC DNA]</scope>
    <source>
        <strain evidence="10 11">PLHSC7-2</strain>
    </source>
</reference>
<dbReference type="GO" id="GO:0009055">
    <property type="term" value="F:electron transfer activity"/>
    <property type="evidence" value="ECO:0007669"/>
    <property type="project" value="UniProtKB-UniRule"/>
</dbReference>
<protein>
    <recommendedName>
        <fullName evidence="8">Flavodoxin</fullName>
    </recommendedName>
</protein>
<dbReference type="InterPro" id="IPR010086">
    <property type="entry name" value="Flavodoxin_lc"/>
</dbReference>
<sequence>MKIGLFYGSTTCYTEIAAEKIRDAIGPELVTLHNIKDCPLTDTQQYDMLILGISTWDYGELQEDWAELWEQVNGINVTGKFVALYGMGDQEGYGQWFQDALGMLHDELSPQQPIFLGYTSTQGYEFEASKALTPKGDQFVGLALDEDNQYDLSDQRINDWALQVLTELEQAINQ</sequence>
<evidence type="ECO:0000256" key="8">
    <source>
        <dbReference type="PIRNR" id="PIRNR038996"/>
    </source>
</evidence>
<evidence type="ECO:0000313" key="11">
    <source>
        <dbReference type="Proteomes" id="UP000283255"/>
    </source>
</evidence>
<evidence type="ECO:0000259" key="9">
    <source>
        <dbReference type="PROSITE" id="PS50902"/>
    </source>
</evidence>
<evidence type="ECO:0000256" key="7">
    <source>
        <dbReference type="ARBA" id="ARBA00022982"/>
    </source>
</evidence>
<dbReference type="PROSITE" id="PS50902">
    <property type="entry name" value="FLAVODOXIN_LIKE"/>
    <property type="match status" value="1"/>
</dbReference>
<dbReference type="InterPro" id="IPR050619">
    <property type="entry name" value="Flavodoxin"/>
</dbReference>
<dbReference type="PROSITE" id="PS00201">
    <property type="entry name" value="FLAVODOXIN"/>
    <property type="match status" value="1"/>
</dbReference>
<comment type="caution">
    <text evidence="10">The sequence shown here is derived from an EMBL/GenBank/DDBJ whole genome shotgun (WGS) entry which is preliminary data.</text>
</comment>
<evidence type="ECO:0000256" key="2">
    <source>
        <dbReference type="ARBA" id="ARBA00003297"/>
    </source>
</evidence>
<evidence type="ECO:0000256" key="4">
    <source>
        <dbReference type="ARBA" id="ARBA00022448"/>
    </source>
</evidence>
<dbReference type="Pfam" id="PF00258">
    <property type="entry name" value="Flavodoxin_1"/>
    <property type="match status" value="1"/>
</dbReference>
<dbReference type="AlphaFoldDB" id="A0A418YAG3"/>
<dbReference type="Proteomes" id="UP000283255">
    <property type="component" value="Unassembled WGS sequence"/>
</dbReference>
<name>A0A418YAG3_9GAMM</name>
<dbReference type="SUPFAM" id="SSF52218">
    <property type="entry name" value="Flavoproteins"/>
    <property type="match status" value="1"/>
</dbReference>
<dbReference type="InterPro" id="IPR001226">
    <property type="entry name" value="Flavodoxin_CS"/>
</dbReference>
<reference evidence="10 11" key="2">
    <citation type="submission" date="2019-01" db="EMBL/GenBank/DDBJ databases">
        <title>Motilimonas pumilus sp. nov., isolated from the gut of sea cucumber (Apostichopus japonicus).</title>
        <authorList>
            <person name="Wang F.-Q."/>
            <person name="Ren L.-H."/>
            <person name="Lin Y.-W."/>
            <person name="Sun G.-H."/>
            <person name="Du Z.-J."/>
            <person name="Zhao J.-X."/>
            <person name="Liu X.-J."/>
            <person name="Liu L.-J."/>
        </authorList>
    </citation>
    <scope>NUCLEOTIDE SEQUENCE [LARGE SCALE GENOMIC DNA]</scope>
    <source>
        <strain evidence="10 11">PLHSC7-2</strain>
    </source>
</reference>
<dbReference type="NCBIfam" id="TIGR01752">
    <property type="entry name" value="flav_long"/>
    <property type="match status" value="1"/>
</dbReference>
<keyword evidence="4 8" id="KW-0813">Transport</keyword>
<gene>
    <name evidence="10" type="primary">fldB</name>
    <name evidence="10" type="ORF">D1Z90_18005</name>
</gene>
<dbReference type="OrthoDB" id="359268at2"/>
<dbReference type="InterPro" id="IPR008254">
    <property type="entry name" value="Flavodoxin/NO_synth"/>
</dbReference>
<organism evidence="10 11">
    <name type="scientific">Motilimonas pumila</name>
    <dbReference type="NCBI Taxonomy" id="2303987"/>
    <lineage>
        <taxon>Bacteria</taxon>
        <taxon>Pseudomonadati</taxon>
        <taxon>Pseudomonadota</taxon>
        <taxon>Gammaproteobacteria</taxon>
        <taxon>Alteromonadales</taxon>
        <taxon>Alteromonadales genera incertae sedis</taxon>
        <taxon>Motilimonas</taxon>
    </lineage>
</organism>
<dbReference type="GO" id="GO:0010181">
    <property type="term" value="F:FMN binding"/>
    <property type="evidence" value="ECO:0007669"/>
    <property type="project" value="UniProtKB-UniRule"/>
</dbReference>
<comment type="cofactor">
    <cofactor evidence="1 8">
        <name>FMN</name>
        <dbReference type="ChEBI" id="CHEBI:58210"/>
    </cofactor>
</comment>
<dbReference type="EMBL" id="QZCH01000033">
    <property type="protein sequence ID" value="RJG39532.1"/>
    <property type="molecule type" value="Genomic_DNA"/>
</dbReference>
<evidence type="ECO:0000313" key="10">
    <source>
        <dbReference type="EMBL" id="RJG39532.1"/>
    </source>
</evidence>
<accession>A0A418YAG3</accession>
<dbReference type="PANTHER" id="PTHR42809:SF3">
    <property type="entry name" value="FLAVODOXIN 2"/>
    <property type="match status" value="1"/>
</dbReference>
<keyword evidence="6 8" id="KW-0288">FMN</keyword>
<keyword evidence="7 8" id="KW-0249">Electron transport</keyword>
<dbReference type="PANTHER" id="PTHR42809">
    <property type="entry name" value="FLAVODOXIN 2"/>
    <property type="match status" value="1"/>
</dbReference>
<keyword evidence="11" id="KW-1185">Reference proteome</keyword>
<dbReference type="PIRSF" id="PIRSF038996">
    <property type="entry name" value="FldA"/>
    <property type="match status" value="1"/>
</dbReference>
<dbReference type="NCBIfam" id="NF009023">
    <property type="entry name" value="PRK12359.1"/>
    <property type="match status" value="1"/>
</dbReference>
<evidence type="ECO:0000256" key="5">
    <source>
        <dbReference type="ARBA" id="ARBA00022630"/>
    </source>
</evidence>
<evidence type="ECO:0000256" key="6">
    <source>
        <dbReference type="ARBA" id="ARBA00022643"/>
    </source>
</evidence>
<dbReference type="RefSeq" id="WP_119912188.1">
    <property type="nucleotide sequence ID" value="NZ_QZCH01000033.1"/>
</dbReference>
<proteinExistence type="inferred from homology"/>
<dbReference type="InterPro" id="IPR029039">
    <property type="entry name" value="Flavoprotein-like_sf"/>
</dbReference>
<feature type="domain" description="Flavodoxin-like" evidence="9">
    <location>
        <begin position="3"/>
        <end position="165"/>
    </location>
</feature>